<feature type="region of interest" description="Disordered" evidence="1">
    <location>
        <begin position="658"/>
        <end position="778"/>
    </location>
</feature>
<feature type="compositionally biased region" description="Polar residues" evidence="1">
    <location>
        <begin position="1216"/>
        <end position="1237"/>
    </location>
</feature>
<evidence type="ECO:0000313" key="3">
    <source>
        <dbReference type="Proteomes" id="UP000221165"/>
    </source>
</evidence>
<feature type="region of interest" description="Disordered" evidence="1">
    <location>
        <begin position="838"/>
        <end position="872"/>
    </location>
</feature>
<accession>A0A2C6L935</accession>
<feature type="region of interest" description="Disordered" evidence="1">
    <location>
        <begin position="1564"/>
        <end position="1595"/>
    </location>
</feature>
<feature type="compositionally biased region" description="Polar residues" evidence="1">
    <location>
        <begin position="838"/>
        <end position="857"/>
    </location>
</feature>
<organism evidence="2 3">
    <name type="scientific">Cystoisospora suis</name>
    <dbReference type="NCBI Taxonomy" id="483139"/>
    <lineage>
        <taxon>Eukaryota</taxon>
        <taxon>Sar</taxon>
        <taxon>Alveolata</taxon>
        <taxon>Apicomplexa</taxon>
        <taxon>Conoidasida</taxon>
        <taxon>Coccidia</taxon>
        <taxon>Eucoccidiorida</taxon>
        <taxon>Eimeriorina</taxon>
        <taxon>Sarcocystidae</taxon>
        <taxon>Cystoisospora</taxon>
    </lineage>
</organism>
<evidence type="ECO:0000256" key="1">
    <source>
        <dbReference type="SAM" id="MobiDB-lite"/>
    </source>
</evidence>
<feature type="region of interest" description="Disordered" evidence="1">
    <location>
        <begin position="1216"/>
        <end position="1266"/>
    </location>
</feature>
<dbReference type="EMBL" id="MIGC01001061">
    <property type="protein sequence ID" value="PHJ23616.1"/>
    <property type="molecule type" value="Genomic_DNA"/>
</dbReference>
<dbReference type="VEuPathDB" id="ToxoDB:CSUI_002536"/>
<feature type="compositionally biased region" description="Polar residues" evidence="1">
    <location>
        <begin position="662"/>
        <end position="677"/>
    </location>
</feature>
<dbReference type="Proteomes" id="UP000221165">
    <property type="component" value="Unassembled WGS sequence"/>
</dbReference>
<reference evidence="2 3" key="1">
    <citation type="journal article" date="2017" name="Int. J. Parasitol.">
        <title>The genome of the protozoan parasite Cystoisospora suis and a reverse vaccinology approach to identify vaccine candidates.</title>
        <authorList>
            <person name="Palmieri N."/>
            <person name="Shrestha A."/>
            <person name="Ruttkowski B."/>
            <person name="Beck T."/>
            <person name="Vogl C."/>
            <person name="Tomley F."/>
            <person name="Blake D.P."/>
            <person name="Joachim A."/>
        </authorList>
    </citation>
    <scope>NUCLEOTIDE SEQUENCE [LARGE SCALE GENOMIC DNA]</scope>
    <source>
        <strain evidence="2 3">Wien I</strain>
    </source>
</reference>
<dbReference type="OrthoDB" id="331119at2759"/>
<feature type="compositionally biased region" description="Basic and acidic residues" evidence="1">
    <location>
        <begin position="1780"/>
        <end position="1794"/>
    </location>
</feature>
<feature type="compositionally biased region" description="Basic and acidic residues" evidence="1">
    <location>
        <begin position="896"/>
        <end position="908"/>
    </location>
</feature>
<dbReference type="GeneID" id="94425947"/>
<name>A0A2C6L935_9APIC</name>
<comment type="caution">
    <text evidence="2">The sequence shown here is derived from an EMBL/GenBank/DDBJ whole genome shotgun (WGS) entry which is preliminary data.</text>
</comment>
<feature type="region of interest" description="Disordered" evidence="1">
    <location>
        <begin position="179"/>
        <end position="209"/>
    </location>
</feature>
<proteinExistence type="predicted"/>
<feature type="region of interest" description="Disordered" evidence="1">
    <location>
        <begin position="1765"/>
        <end position="1800"/>
    </location>
</feature>
<gene>
    <name evidence="2" type="ORF">CSUI_002536</name>
</gene>
<feature type="compositionally biased region" description="Polar residues" evidence="1">
    <location>
        <begin position="1564"/>
        <end position="1579"/>
    </location>
</feature>
<feature type="region of interest" description="Disordered" evidence="1">
    <location>
        <begin position="891"/>
        <end position="930"/>
    </location>
</feature>
<keyword evidence="3" id="KW-1185">Reference proteome</keyword>
<evidence type="ECO:0000313" key="2">
    <source>
        <dbReference type="EMBL" id="PHJ23616.1"/>
    </source>
</evidence>
<feature type="compositionally biased region" description="Basic and acidic residues" evidence="1">
    <location>
        <begin position="716"/>
        <end position="736"/>
    </location>
</feature>
<feature type="compositionally biased region" description="Basic and acidic residues" evidence="1">
    <location>
        <begin position="858"/>
        <end position="871"/>
    </location>
</feature>
<protein>
    <submittedName>
        <fullName evidence="2">F-box protein</fullName>
    </submittedName>
</protein>
<dbReference type="RefSeq" id="XP_067925291.1">
    <property type="nucleotide sequence ID" value="XM_068062736.1"/>
</dbReference>
<sequence length="2040" mass="221210">MPMAHVSRSVHAACRSDTSPFACFCQSRYRERETGALEQLDPLCFDHLLSFLEFRDCSVLCLVSSTIRAELLCNFNRVSRCVTGLFIDCFCVNPDVDQRLLSVQRQLHDSPRISCRPEYDRQGCYRAKLGEGGLLDLHEAIHPRFSPATIRQPFLLSGHSRPVHQQHGVQKTVPALVLPNDRHCQPDSPNRGSPPGRLEIGPPRVQESCTQERNAALTLSDAGRGFLSAGRRSSSSVSPSQLRSRNSHVLHCESRFSSTQQPPALRPPHEELLCDNTSRPLPPLFGSKKPGELAVFNSRRKICFPTDSNAAARTANVKLWKMAVLASGGALRELRVGVSAFAAVPLFSWLSLLRRNSHTLQEVTICSSLRWLSPRQQRQAQENFMTFLRSQTRVSAGNARGQYRHTKDLECSAETPRTRGLSSYLPGSVSLFDLSTPSPCPGNEKSPDEPLGGAVCTGDGRWHPPRFFSFPRAWKSTAPFGGETGKQETADGGPAFAGPPDSLSGVICFRSLKRLSVVSGPCSGLLETLSTCTYSQCHDLQIVLADMPTTSTWVDTVKRLISNAGRGGKLHRFKLSVAPRGFFQERSVTEWISHPILATDLLEGVHQGQEKSEDLVQLDLPWTDTVQEISIDTDDPWILSKVSHLILTIARHLEEPHLPPTAVSNHPSSPGSYSAQPPLSLEGGADPCTTTSSSSFGSGFGLLNEENSQAPEVEVEDNRRLPVREREKQHSTERSFSRQGVKTRGRRVPQDRRRNSRGGSGEGAGGYTPVPHVGPTSLSSIDEECFMQQPVFRVAAFSSSSDSLGQEKNDQSNSINLVGESVADVCLRSVAPCSIPGSRSFSGGVSSNKRCQYTSSRTTHDGRESTTDDKGMGFVLPGPSLEVCRTKMTADTSAPCREEDGGSERSVTHEQLPPGGSTGNAENGRDSFSFTCSTNPPGSVPSFLRLPSLARISVRCSSFPASGAGCITWEVVKALLGTAGASCSLRFHGDLLFSTCPYEGGAFPPCSSYGQIISQQPSGAFLIRSAVLDRSVESVQQAMAQRLPAEGVSHTCWRSHFLRSFPGDCSELDVHKLRRLGCWKCARKPLPQVCLKGAALTVRNATSCSFPSVQGSYPRRDRRDCRSTRAVSCDGGAGPNSRRGGVLSETRAGLCNIGNFERKDAAEGRTCGGPVDLPSDDSVFLPDTVLEFRKLFTRCSFPFSSPVAMSRQGTVNSENTSSVAAATVSPHGSQHLNSSRPFQVRQRASDISGSLQGAGRVRKKRSPRDFSPSSCMVFLPALKVLLPGVPDAERTGSSPGYNLLQGPTNANCQERLVPNRGEERTVRSNGNVVFETGEGTARVGAPLDFLRRRGISGEESCFLRWHLWALDYLTGLLERTPGCLVCLPLVEVSGDSSIHGCSVARSIAGTNSDGGDSSVEHHEESLRECGGQFAPVQSALRRAGIHVHAKADRESVGPAVETRVVPGRYVGTSEAIYYARASSGLGPGVRSRRESEIACNADSLAPGSSNRKGDYGIHGTAGVCGLCSSNSAGDVFQGTAVARQCIFTLHRTFYHRYRVFRLTAANSPGSGDTSFASQYTSSGESEEEENACQSRKKTIGKPPAALFSKASSLDSFTEHLTEKPSASTFLRRFGDVKSRDKNSVEGPSMLEPPGLARDDECDDLALLVSMCIDRFLREKLQGIAVHCAFPTEIGPSSSSSKEGIQSFSTVGSVQVSGLCRPSFVLLLHILPEKFRPPLSVLRLYVDATAREDTMKPCWNSLELDLLPQTNHDPGYPVKSSTTRGEGHEGGGQASDERAFATPSGASARRTLRIAGVDYNGEEDKCKKEELIQYSTPYGRTVGVGAARIQGKNLRDDSAETVGVTTEPCTSVVKEDDAAVKASKDSTSSLWGKTAVNSEEPENCNRTCEMHIASEELCCNCDAAHVLSVELCDLLRELQNAYRTSTDTSPIQLTSFLSSFLEIYKQLNRVEIRVLRSEVGPQCFSEAAENNCFSCIFLSSSGVRAVHVLLTRLGFQRVGVWHGEYPFETVILYCKSEGMLSACPT</sequence>